<sequence length="92" mass="10331">MGFTHTFAVVERDAITRLSTSCCFKPRTSGEEINAQFLSILSFLSRIHVYDASSVGDARGETENTRPLEAYVEDVRRRESKSNGCENEELTP</sequence>
<reference evidence="2" key="2">
    <citation type="submission" date="2025-08" db="UniProtKB">
        <authorList>
            <consortium name="RefSeq"/>
        </authorList>
    </citation>
    <scope>IDENTIFICATION</scope>
    <source>
        <tissue evidence="2">Leaf</tissue>
    </source>
</reference>
<evidence type="ECO:0000313" key="2">
    <source>
        <dbReference type="RefSeq" id="XP_009795749.1"/>
    </source>
</evidence>
<name>A0A1U7Y919_NICSY</name>
<protein>
    <submittedName>
        <fullName evidence="2">Uncharacterized protein LOC104242402 isoform X2</fullName>
    </submittedName>
</protein>
<keyword evidence="1" id="KW-1185">Reference proteome</keyword>
<proteinExistence type="predicted"/>
<gene>
    <name evidence="2" type="primary">LOC104242402</name>
</gene>
<reference evidence="1" key="1">
    <citation type="journal article" date="2013" name="Genome Biol.">
        <title>Reference genomes and transcriptomes of Nicotiana sylvestris and Nicotiana tomentosiformis.</title>
        <authorList>
            <person name="Sierro N."/>
            <person name="Battey J.N."/>
            <person name="Ouadi S."/>
            <person name="Bovet L."/>
            <person name="Goepfert S."/>
            <person name="Bakaher N."/>
            <person name="Peitsch M.C."/>
            <person name="Ivanov N.V."/>
        </authorList>
    </citation>
    <scope>NUCLEOTIDE SEQUENCE [LARGE SCALE GENOMIC DNA]</scope>
</reference>
<evidence type="ECO:0000313" key="1">
    <source>
        <dbReference type="Proteomes" id="UP000189701"/>
    </source>
</evidence>
<dbReference type="RefSeq" id="XP_009795749.1">
    <property type="nucleotide sequence ID" value="XM_009797447.1"/>
</dbReference>
<dbReference type="Proteomes" id="UP000189701">
    <property type="component" value="Unplaced"/>
</dbReference>
<accession>A0A1U7Y919</accession>
<dbReference type="AlphaFoldDB" id="A0A1U7Y919"/>
<organism evidence="1 2">
    <name type="scientific">Nicotiana sylvestris</name>
    <name type="common">Wood tobacco</name>
    <name type="synonym">South American tobacco</name>
    <dbReference type="NCBI Taxonomy" id="4096"/>
    <lineage>
        <taxon>Eukaryota</taxon>
        <taxon>Viridiplantae</taxon>
        <taxon>Streptophyta</taxon>
        <taxon>Embryophyta</taxon>
        <taxon>Tracheophyta</taxon>
        <taxon>Spermatophyta</taxon>
        <taxon>Magnoliopsida</taxon>
        <taxon>eudicotyledons</taxon>
        <taxon>Gunneridae</taxon>
        <taxon>Pentapetalae</taxon>
        <taxon>asterids</taxon>
        <taxon>lamiids</taxon>
        <taxon>Solanales</taxon>
        <taxon>Solanaceae</taxon>
        <taxon>Nicotianoideae</taxon>
        <taxon>Nicotianeae</taxon>
        <taxon>Nicotiana</taxon>
    </lineage>
</organism>